<comment type="caution">
    <text evidence="2">The sequence shown here is derived from an EMBL/GenBank/DDBJ whole genome shotgun (WGS) entry which is preliminary data.</text>
</comment>
<reference evidence="2 3" key="1">
    <citation type="submission" date="2023-03" db="EMBL/GenBank/DDBJ databases">
        <authorList>
            <person name="Shen W."/>
            <person name="Cai J."/>
        </authorList>
    </citation>
    <scope>NUCLEOTIDE SEQUENCE [LARGE SCALE GENOMIC DNA]</scope>
    <source>
        <strain evidence="2 3">B516</strain>
    </source>
</reference>
<dbReference type="Proteomes" id="UP001253851">
    <property type="component" value="Unassembled WGS sequence"/>
</dbReference>
<organism evidence="2 3">
    <name type="scientific">Enterococcus casseliflavus</name>
    <name type="common">Enterococcus flavescens</name>
    <dbReference type="NCBI Taxonomy" id="37734"/>
    <lineage>
        <taxon>Bacteria</taxon>
        <taxon>Bacillati</taxon>
        <taxon>Bacillota</taxon>
        <taxon>Bacilli</taxon>
        <taxon>Lactobacillales</taxon>
        <taxon>Enterococcaceae</taxon>
        <taxon>Enterococcus</taxon>
    </lineage>
</organism>
<evidence type="ECO:0000256" key="1">
    <source>
        <dbReference type="SAM" id="Phobius"/>
    </source>
</evidence>
<proteinExistence type="predicted"/>
<name>A0ABD5FP07_ENTCA</name>
<feature type="transmembrane region" description="Helical" evidence="1">
    <location>
        <begin position="7"/>
        <end position="26"/>
    </location>
</feature>
<evidence type="ECO:0000313" key="2">
    <source>
        <dbReference type="EMBL" id="MDT2984030.1"/>
    </source>
</evidence>
<sequence>MGKVFSKLLRVIISLVVGALFLKVVIDYQDVIKAAWEQWWTQGSIRM</sequence>
<dbReference type="AlphaFoldDB" id="A0ABD5FP07"/>
<keyword evidence="1" id="KW-1133">Transmembrane helix</keyword>
<keyword evidence="1" id="KW-0472">Membrane</keyword>
<dbReference type="RefSeq" id="WP_185953298.1">
    <property type="nucleotide sequence ID" value="NZ_CABHBI010000010.1"/>
</dbReference>
<dbReference type="EMBL" id="JARQDZ010000012">
    <property type="protein sequence ID" value="MDT2984030.1"/>
    <property type="molecule type" value="Genomic_DNA"/>
</dbReference>
<accession>A0ABD5FP07</accession>
<protein>
    <submittedName>
        <fullName evidence="2">Uncharacterized protein</fullName>
    </submittedName>
</protein>
<keyword evidence="1" id="KW-0812">Transmembrane</keyword>
<evidence type="ECO:0000313" key="3">
    <source>
        <dbReference type="Proteomes" id="UP001253851"/>
    </source>
</evidence>
<gene>
    <name evidence="2" type="ORF">P7I34_15265</name>
</gene>